<gene>
    <name evidence="2" type="ORF">AVDCRST_MAG48-3565</name>
</gene>
<proteinExistence type="predicted"/>
<feature type="compositionally biased region" description="Basic residues" evidence="1">
    <location>
        <begin position="71"/>
        <end position="91"/>
    </location>
</feature>
<feature type="region of interest" description="Disordered" evidence="1">
    <location>
        <begin position="1"/>
        <end position="91"/>
    </location>
</feature>
<feature type="non-terminal residue" evidence="2">
    <location>
        <position position="1"/>
    </location>
</feature>
<feature type="compositionally biased region" description="Basic and acidic residues" evidence="1">
    <location>
        <begin position="1"/>
        <end position="19"/>
    </location>
</feature>
<reference evidence="2" key="1">
    <citation type="submission" date="2020-02" db="EMBL/GenBank/DDBJ databases">
        <authorList>
            <person name="Meier V. D."/>
        </authorList>
    </citation>
    <scope>NUCLEOTIDE SEQUENCE</scope>
    <source>
        <strain evidence="2">AVDCRST_MAG48</strain>
    </source>
</reference>
<sequence length="91" mass="10266">DPARAGPQRREARLDAAADHHRHRPGHGAAVPQHAPPVPPRRRQLPGARRPRRRRARRAGVRRAPGCGRPAARRRGRNRTAGPRRAHPRRL</sequence>
<dbReference type="AlphaFoldDB" id="A0A6J4LSG8"/>
<evidence type="ECO:0000313" key="2">
    <source>
        <dbReference type="EMBL" id="CAA9339647.1"/>
    </source>
</evidence>
<dbReference type="EMBL" id="CADCTS010000500">
    <property type="protein sequence ID" value="CAA9339647.1"/>
    <property type="molecule type" value="Genomic_DNA"/>
</dbReference>
<name>A0A6J4LSG8_9ACTN</name>
<protein>
    <submittedName>
        <fullName evidence="2">Uncharacterized protein</fullName>
    </submittedName>
</protein>
<evidence type="ECO:0000256" key="1">
    <source>
        <dbReference type="SAM" id="MobiDB-lite"/>
    </source>
</evidence>
<feature type="non-terminal residue" evidence="2">
    <location>
        <position position="91"/>
    </location>
</feature>
<feature type="compositionally biased region" description="Basic residues" evidence="1">
    <location>
        <begin position="40"/>
        <end position="61"/>
    </location>
</feature>
<organism evidence="2">
    <name type="scientific">uncultured Friedmanniella sp</name>
    <dbReference type="NCBI Taxonomy" id="335381"/>
    <lineage>
        <taxon>Bacteria</taxon>
        <taxon>Bacillati</taxon>
        <taxon>Actinomycetota</taxon>
        <taxon>Actinomycetes</taxon>
        <taxon>Propionibacteriales</taxon>
        <taxon>Nocardioidaceae</taxon>
        <taxon>Friedmanniella</taxon>
        <taxon>environmental samples</taxon>
    </lineage>
</organism>
<accession>A0A6J4LSG8</accession>